<evidence type="ECO:0000256" key="5">
    <source>
        <dbReference type="PROSITE-ProRule" id="PRU10141"/>
    </source>
</evidence>
<evidence type="ECO:0000259" key="7">
    <source>
        <dbReference type="PROSITE" id="PS50011"/>
    </source>
</evidence>
<protein>
    <recommendedName>
        <fullName evidence="7">Protein kinase domain-containing protein</fullName>
    </recommendedName>
</protein>
<keyword evidence="2 5" id="KW-0547">Nucleotide-binding</keyword>
<dbReference type="PANTHER" id="PTHR48011">
    <property type="entry name" value="CCR4-NOT TRANSCRIPTIONAL COMPLEX SUBUNIT CAF120-RELATED"/>
    <property type="match status" value="1"/>
</dbReference>
<keyword evidence="6" id="KW-0723">Serine/threonine-protein kinase</keyword>
<dbReference type="KEGG" id="egt:105969387"/>
<dbReference type="InterPro" id="IPR008271">
    <property type="entry name" value="Ser/Thr_kinase_AS"/>
</dbReference>
<keyword evidence="1" id="KW-0808">Transferase</keyword>
<comment type="similarity">
    <text evidence="6">Belongs to the protein kinase superfamily.</text>
</comment>
<gene>
    <name evidence="8" type="ORF">MIMGU_mgv1a022903mg</name>
</gene>
<dbReference type="PROSITE" id="PS00107">
    <property type="entry name" value="PROTEIN_KINASE_ATP"/>
    <property type="match status" value="1"/>
</dbReference>
<evidence type="ECO:0000256" key="6">
    <source>
        <dbReference type="RuleBase" id="RU000304"/>
    </source>
</evidence>
<dbReference type="Gene3D" id="1.10.510.10">
    <property type="entry name" value="Transferase(Phosphotransferase) domain 1"/>
    <property type="match status" value="1"/>
</dbReference>
<evidence type="ECO:0000256" key="3">
    <source>
        <dbReference type="ARBA" id="ARBA00022777"/>
    </source>
</evidence>
<dbReference type="GO" id="GO:0007165">
    <property type="term" value="P:signal transduction"/>
    <property type="evidence" value="ECO:0000318"/>
    <property type="project" value="GO_Central"/>
</dbReference>
<dbReference type="PhylomeDB" id="A0A022QEI3"/>
<keyword evidence="9" id="KW-1185">Reference proteome</keyword>
<evidence type="ECO:0000313" key="9">
    <source>
        <dbReference type="Proteomes" id="UP000030748"/>
    </source>
</evidence>
<name>A0A022QEI3_ERYGU</name>
<dbReference type="PANTHER" id="PTHR48011:SF18">
    <property type="entry name" value="MITOGEN-ACTIVATED PROTEIN KINASE KINASE KINASE 19-RELATED"/>
    <property type="match status" value="1"/>
</dbReference>
<dbReference type="Pfam" id="PF00069">
    <property type="entry name" value="Pkinase"/>
    <property type="match status" value="1"/>
</dbReference>
<dbReference type="OrthoDB" id="1542418at2759"/>
<dbReference type="SUPFAM" id="SSF56112">
    <property type="entry name" value="Protein kinase-like (PK-like)"/>
    <property type="match status" value="1"/>
</dbReference>
<dbReference type="SMART" id="SM00220">
    <property type="entry name" value="S_TKc"/>
    <property type="match status" value="1"/>
</dbReference>
<keyword evidence="4 5" id="KW-0067">ATP-binding</keyword>
<dbReference type="InterPro" id="IPR017441">
    <property type="entry name" value="Protein_kinase_ATP_BS"/>
</dbReference>
<feature type="domain" description="Protein kinase" evidence="7">
    <location>
        <begin position="4"/>
        <end position="277"/>
    </location>
</feature>
<dbReference type="PROSITE" id="PS00108">
    <property type="entry name" value="PROTEIN_KINASE_ST"/>
    <property type="match status" value="1"/>
</dbReference>
<dbReference type="GO" id="GO:0004674">
    <property type="term" value="F:protein serine/threonine kinase activity"/>
    <property type="evidence" value="ECO:0007669"/>
    <property type="project" value="UniProtKB-KW"/>
</dbReference>
<dbReference type="InterPro" id="IPR011009">
    <property type="entry name" value="Kinase-like_dom_sf"/>
</dbReference>
<reference evidence="8 9" key="1">
    <citation type="journal article" date="2013" name="Proc. Natl. Acad. Sci. U.S.A.">
        <title>Fine-scale variation in meiotic recombination in Mimulus inferred from population shotgun sequencing.</title>
        <authorList>
            <person name="Hellsten U."/>
            <person name="Wright K.M."/>
            <person name="Jenkins J."/>
            <person name="Shu S."/>
            <person name="Yuan Y."/>
            <person name="Wessler S.R."/>
            <person name="Schmutz J."/>
            <person name="Willis J.H."/>
            <person name="Rokhsar D.S."/>
        </authorList>
    </citation>
    <scope>NUCLEOTIDE SEQUENCE [LARGE SCALE GENOMIC DNA]</scope>
    <source>
        <strain evidence="9">cv. DUN x IM62</strain>
    </source>
</reference>
<dbReference type="GO" id="GO:0004672">
    <property type="term" value="F:protein kinase activity"/>
    <property type="evidence" value="ECO:0000318"/>
    <property type="project" value="GO_Central"/>
</dbReference>
<evidence type="ECO:0000256" key="2">
    <source>
        <dbReference type="ARBA" id="ARBA00022741"/>
    </source>
</evidence>
<proteinExistence type="inferred from homology"/>
<dbReference type="OMA" id="FHIPKSA"/>
<organism evidence="8 9">
    <name type="scientific">Erythranthe guttata</name>
    <name type="common">Yellow monkey flower</name>
    <name type="synonym">Mimulus guttatus</name>
    <dbReference type="NCBI Taxonomy" id="4155"/>
    <lineage>
        <taxon>Eukaryota</taxon>
        <taxon>Viridiplantae</taxon>
        <taxon>Streptophyta</taxon>
        <taxon>Embryophyta</taxon>
        <taxon>Tracheophyta</taxon>
        <taxon>Spermatophyta</taxon>
        <taxon>Magnoliopsida</taxon>
        <taxon>eudicotyledons</taxon>
        <taxon>Gunneridae</taxon>
        <taxon>Pentapetalae</taxon>
        <taxon>asterids</taxon>
        <taxon>lamiids</taxon>
        <taxon>Lamiales</taxon>
        <taxon>Phrymaceae</taxon>
        <taxon>Erythranthe</taxon>
    </lineage>
</organism>
<dbReference type="InterPro" id="IPR052751">
    <property type="entry name" value="Plant_MAPKKK"/>
</dbReference>
<dbReference type="PROSITE" id="PS50011">
    <property type="entry name" value="PROTEIN_KINASE_DOM"/>
    <property type="match status" value="1"/>
</dbReference>
<dbReference type="InterPro" id="IPR000719">
    <property type="entry name" value="Prot_kinase_dom"/>
</dbReference>
<dbReference type="Proteomes" id="UP000030748">
    <property type="component" value="Unassembled WGS sequence"/>
</dbReference>
<keyword evidence="3" id="KW-0418">Kinase</keyword>
<evidence type="ECO:0000256" key="1">
    <source>
        <dbReference type="ARBA" id="ARBA00022679"/>
    </source>
</evidence>
<dbReference type="eggNOG" id="KOG0198">
    <property type="taxonomic scope" value="Eukaryota"/>
</dbReference>
<dbReference type="GO" id="GO:0005524">
    <property type="term" value="F:ATP binding"/>
    <property type="evidence" value="ECO:0007669"/>
    <property type="project" value="UniProtKB-UniRule"/>
</dbReference>
<dbReference type="Gene3D" id="3.30.200.20">
    <property type="entry name" value="Phosphorylase Kinase, domain 1"/>
    <property type="match status" value="1"/>
</dbReference>
<dbReference type="EMBL" id="KI631506">
    <property type="protein sequence ID" value="EYU27067.1"/>
    <property type="molecule type" value="Genomic_DNA"/>
</dbReference>
<evidence type="ECO:0000313" key="8">
    <source>
        <dbReference type="EMBL" id="EYU27067.1"/>
    </source>
</evidence>
<dbReference type="AlphaFoldDB" id="A0A022QEI3"/>
<sequence length="320" mass="36063">MEFWTRGEKLGEGSFGFVSIARSTSPHQQASGLPALMAVKSAKESDSKSLSREKDLLDKFNGCASILRCFREDYTTENGQQLYNILLEYASGGCLIDRMATGRKVMPEKMVSHYTKSILTALSHIHKLGYVHCDVKPHNILLFKHTHDDGDWEEEAKLADFGSCVRFADEGNNGDFRGTVLYAAPESISRQIYVPESDVWSLGCTVLHMLTGNSPWTFDKHVTAKDVLFKIGCSDAIPEIPTTKKISKEAQDFLKRCFIKDPTARWTADMLLNHPFIKNHNRHHRRHHHHGPLSSRFSHGIHSLVPHCFHIPKSATVHAC</sequence>
<evidence type="ECO:0000256" key="4">
    <source>
        <dbReference type="ARBA" id="ARBA00022840"/>
    </source>
</evidence>
<accession>A0A022QEI3</accession>
<feature type="binding site" evidence="5">
    <location>
        <position position="40"/>
    </location>
    <ligand>
        <name>ATP</name>
        <dbReference type="ChEBI" id="CHEBI:30616"/>
    </ligand>
</feature>
<dbReference type="STRING" id="4155.A0A022QEI3"/>